<dbReference type="GO" id="GO:0008408">
    <property type="term" value="F:3'-5' exonuclease activity"/>
    <property type="evidence" value="ECO:0007669"/>
    <property type="project" value="TreeGrafter"/>
</dbReference>
<keyword evidence="5" id="KW-0808">Transferase</keyword>
<sequence length="236" mass="26626">MKLFRFGLGSSSKLEPRQQERLQALRRLQPLSDCRLADGRFVVVDLETTGLNLRRDQVISIGAVVIENSAIDFSQMFERTLYRERIKISASILIHGIAPSELATGSDPVEALLDFMEFVGESPLLAFHAGFDQRMLLRALRESLAYRMPHAFFDVAEIAPLLRPEANLRNAGLDDWVGYFALHVLQRHNASADAMATAELGLILLKLAHRQGIETLAQLEQRLNGWRRTQQPQHSL</sequence>
<dbReference type="SUPFAM" id="SSF53098">
    <property type="entry name" value="Ribonuclease H-like"/>
    <property type="match status" value="1"/>
</dbReference>
<dbReference type="InterPro" id="IPR013520">
    <property type="entry name" value="Ribonucl_H"/>
</dbReference>
<dbReference type="AlphaFoldDB" id="A0A839T2L3"/>
<dbReference type="SMART" id="SM00479">
    <property type="entry name" value="EXOIII"/>
    <property type="match status" value="1"/>
</dbReference>
<reference evidence="5 6" key="1">
    <citation type="submission" date="2020-08" db="EMBL/GenBank/DDBJ databases">
        <title>Genomic Encyclopedia of Type Strains, Phase III (KMG-III): the genomes of soil and plant-associated and newly described type strains.</title>
        <authorList>
            <person name="Whitman W."/>
        </authorList>
    </citation>
    <scope>NUCLEOTIDE SEQUENCE [LARGE SCALE GENOMIC DNA]</scope>
    <source>
        <strain evidence="5 6">CECT 4462</strain>
    </source>
</reference>
<keyword evidence="2" id="KW-0378">Hydrolase</keyword>
<evidence type="ECO:0000313" key="5">
    <source>
        <dbReference type="EMBL" id="MBB3102726.1"/>
    </source>
</evidence>
<dbReference type="GO" id="GO:0003887">
    <property type="term" value="F:DNA-directed DNA polymerase activity"/>
    <property type="evidence" value="ECO:0007669"/>
    <property type="project" value="UniProtKB-EC"/>
</dbReference>
<evidence type="ECO:0000313" key="6">
    <source>
        <dbReference type="Proteomes" id="UP000549250"/>
    </source>
</evidence>
<dbReference type="PANTHER" id="PTHR30231:SF4">
    <property type="entry name" value="PROTEIN NEN2"/>
    <property type="match status" value="1"/>
</dbReference>
<dbReference type="InterPro" id="IPR036397">
    <property type="entry name" value="RNaseH_sf"/>
</dbReference>
<comment type="caution">
    <text evidence="5">The sequence shown here is derived from an EMBL/GenBank/DDBJ whole genome shotgun (WGS) entry which is preliminary data.</text>
</comment>
<dbReference type="InterPro" id="IPR012337">
    <property type="entry name" value="RNaseH-like_sf"/>
</dbReference>
<evidence type="ECO:0000256" key="1">
    <source>
        <dbReference type="ARBA" id="ARBA00022722"/>
    </source>
</evidence>
<dbReference type="Gene3D" id="3.30.420.10">
    <property type="entry name" value="Ribonuclease H-like superfamily/Ribonuclease H"/>
    <property type="match status" value="1"/>
</dbReference>
<feature type="domain" description="Exonuclease" evidence="4">
    <location>
        <begin position="40"/>
        <end position="210"/>
    </location>
</feature>
<dbReference type="PANTHER" id="PTHR30231">
    <property type="entry name" value="DNA POLYMERASE III SUBUNIT EPSILON"/>
    <property type="match status" value="1"/>
</dbReference>
<keyword evidence="3" id="KW-0269">Exonuclease</keyword>
<dbReference type="Pfam" id="PF00929">
    <property type="entry name" value="RNase_T"/>
    <property type="match status" value="1"/>
</dbReference>
<dbReference type="CDD" id="cd06127">
    <property type="entry name" value="DEDDh"/>
    <property type="match status" value="1"/>
</dbReference>
<dbReference type="EC" id="2.7.7.7" evidence="5"/>
<keyword evidence="1" id="KW-0540">Nuclease</keyword>
<protein>
    <submittedName>
        <fullName evidence="5">DNA polymerase-3 subunit epsilon</fullName>
        <ecNumber evidence="5">2.7.7.7</ecNumber>
    </submittedName>
</protein>
<keyword evidence="5" id="KW-0548">Nucleotidyltransferase</keyword>
<keyword evidence="6" id="KW-1185">Reference proteome</keyword>
<evidence type="ECO:0000256" key="2">
    <source>
        <dbReference type="ARBA" id="ARBA00022801"/>
    </source>
</evidence>
<dbReference type="GO" id="GO:0003676">
    <property type="term" value="F:nucleic acid binding"/>
    <property type="evidence" value="ECO:0007669"/>
    <property type="project" value="InterPro"/>
</dbReference>
<proteinExistence type="predicted"/>
<dbReference type="RefSeq" id="WP_183165712.1">
    <property type="nucleotide sequence ID" value="NZ_JACHXI010000004.1"/>
</dbReference>
<dbReference type="EMBL" id="JACHXI010000004">
    <property type="protein sequence ID" value="MBB3102726.1"/>
    <property type="molecule type" value="Genomic_DNA"/>
</dbReference>
<organism evidence="5 6">
    <name type="scientific">Azomonas macrocytogenes</name>
    <name type="common">Azotobacter macrocytogenes</name>
    <dbReference type="NCBI Taxonomy" id="69962"/>
    <lineage>
        <taxon>Bacteria</taxon>
        <taxon>Pseudomonadati</taxon>
        <taxon>Pseudomonadota</taxon>
        <taxon>Gammaproteobacteria</taxon>
        <taxon>Pseudomonadales</taxon>
        <taxon>Pseudomonadaceae</taxon>
        <taxon>Azomonas</taxon>
    </lineage>
</organism>
<dbReference type="GO" id="GO:0005829">
    <property type="term" value="C:cytosol"/>
    <property type="evidence" value="ECO:0007669"/>
    <property type="project" value="TreeGrafter"/>
</dbReference>
<accession>A0A839T2L3</accession>
<gene>
    <name evidence="5" type="ORF">FHR87_001114</name>
</gene>
<evidence type="ECO:0000259" key="4">
    <source>
        <dbReference type="SMART" id="SM00479"/>
    </source>
</evidence>
<evidence type="ECO:0000256" key="3">
    <source>
        <dbReference type="ARBA" id="ARBA00022839"/>
    </source>
</evidence>
<name>A0A839T2L3_AZOMA</name>
<dbReference type="Proteomes" id="UP000549250">
    <property type="component" value="Unassembled WGS sequence"/>
</dbReference>